<evidence type="ECO:0000256" key="10">
    <source>
        <dbReference type="PROSITE-ProRule" id="PRU10144"/>
    </source>
</evidence>
<dbReference type="PROSITE" id="PS52016">
    <property type="entry name" value="TONB_DEPENDENT_REC_3"/>
    <property type="match status" value="1"/>
</dbReference>
<evidence type="ECO:0000313" key="16">
    <source>
        <dbReference type="Proteomes" id="UP000232587"/>
    </source>
</evidence>
<keyword evidence="16" id="KW-1185">Reference proteome</keyword>
<evidence type="ECO:0000313" key="15">
    <source>
        <dbReference type="EMBL" id="PKB14493.1"/>
    </source>
</evidence>
<dbReference type="RefSeq" id="WP_100867328.1">
    <property type="nucleotide sequence ID" value="NZ_PHUF01000004.1"/>
</dbReference>
<evidence type="ECO:0000259" key="14">
    <source>
        <dbReference type="Pfam" id="PF07715"/>
    </source>
</evidence>
<comment type="caution">
    <text evidence="15">The sequence shown here is derived from an EMBL/GenBank/DDBJ whole genome shotgun (WGS) entry which is preliminary data.</text>
</comment>
<evidence type="ECO:0000256" key="6">
    <source>
        <dbReference type="ARBA" id="ARBA00023077"/>
    </source>
</evidence>
<evidence type="ECO:0000256" key="11">
    <source>
        <dbReference type="RuleBase" id="RU003357"/>
    </source>
</evidence>
<feature type="domain" description="TonB-dependent receptor plug" evidence="14">
    <location>
        <begin position="44"/>
        <end position="147"/>
    </location>
</feature>
<reference evidence="15 16" key="1">
    <citation type="submission" date="2017-11" db="EMBL/GenBank/DDBJ databases">
        <title>Genomic Encyclopedia of Type Strains, Phase III (KMG-III): the genomes of soil and plant-associated and newly described type strains.</title>
        <authorList>
            <person name="Whitman W."/>
        </authorList>
    </citation>
    <scope>NUCLEOTIDE SEQUENCE [LARGE SCALE GENOMIC DNA]</scope>
    <source>
        <strain evidence="15 16">CGMCC 1.12274</strain>
    </source>
</reference>
<feature type="short sequence motif" description="TonB C-terminal box" evidence="10">
    <location>
        <begin position="741"/>
        <end position="758"/>
    </location>
</feature>
<evidence type="ECO:0000256" key="5">
    <source>
        <dbReference type="ARBA" id="ARBA00022729"/>
    </source>
</evidence>
<dbReference type="InterPro" id="IPR036942">
    <property type="entry name" value="Beta-barrel_TonB_sf"/>
</dbReference>
<sequence length="758" mass="80478">MRAALYLGTILATLWAGAAQAESDPVEIVVSAPGGAIDSDETLAVPAEALHGATRADLLAALQRALPGVTLADPQGNAWSAGLTWRGYSLSSLQGTEQGLAVYLDGVRFNQPFGDTLLLDLVPEDALASAELRDSSPVYGRNALGGVLLLRSATGRDRPGVNARGWVDSIGGAGTSASLGLAGERDALLVSVEGINDPGWRRFSPSRLARGAAAFDHTGGDWGIGLRASGATTRLTGNAVAPVELLDADYRAIFTHPDTSRTSGARLAVLPWLTLGDTSRIEATLHGNWLTRRTASGDLADIEACDDAPGILCVESEGVDGEEEAEVLFGPDGGTLPADPDTQTWAVVNRGEERTTSGGIGLQFLDERRTERGERRLAVGFAYERATTRFRGATELGELEVDRSVSSEGVVLSSSGEAITPVDLSTQLSDLALYASAEVPLPGGFTVEASLRWSRNSVELRDRIGTALNGKHRFDRLNPSIELDWRPAGADWSLHAGYAETSRAPTPAELSCADPDRPCALGAFFIADPPLDQVVARRWSVGASGGESLRWHAELWRSDSDNAIRQVAAGVRGRAYFANGGPIRRQGMEAGFEWRQGPWRLAAGYALTDARVREGFTALSPNNPEADDDGTVMVEVGDVLPGTPRHSGNLALGWEQHGWTIDAALRAQSGQFLIGDEGNGNAPLPGFAVVDLALRRELGRHVVLGIEARNLFDRRYATFATFSETDTIVLAEAPGASDPRAYAPAAPRRVTVSLQARF</sequence>
<keyword evidence="15" id="KW-0675">Receptor</keyword>
<evidence type="ECO:0000259" key="13">
    <source>
        <dbReference type="Pfam" id="PF00593"/>
    </source>
</evidence>
<evidence type="ECO:0000256" key="2">
    <source>
        <dbReference type="ARBA" id="ARBA00022448"/>
    </source>
</evidence>
<keyword evidence="7 9" id="KW-0472">Membrane</keyword>
<comment type="similarity">
    <text evidence="9 11">Belongs to the TonB-dependent receptor family.</text>
</comment>
<proteinExistence type="inferred from homology"/>
<dbReference type="EMBL" id="PHUF01000004">
    <property type="protein sequence ID" value="PKB14493.1"/>
    <property type="molecule type" value="Genomic_DNA"/>
</dbReference>
<dbReference type="Gene3D" id="2.40.170.20">
    <property type="entry name" value="TonB-dependent receptor, beta-barrel domain"/>
    <property type="match status" value="1"/>
</dbReference>
<keyword evidence="5 12" id="KW-0732">Signal</keyword>
<keyword evidence="8 9" id="KW-0998">Cell outer membrane</keyword>
<gene>
    <name evidence="15" type="ORF">B0I00_2083</name>
</gene>
<evidence type="ECO:0000256" key="12">
    <source>
        <dbReference type="SAM" id="SignalP"/>
    </source>
</evidence>
<dbReference type="GO" id="GO:0015344">
    <property type="term" value="F:siderophore uptake transmembrane transporter activity"/>
    <property type="evidence" value="ECO:0007669"/>
    <property type="project" value="TreeGrafter"/>
</dbReference>
<dbReference type="PANTHER" id="PTHR30069:SF39">
    <property type="entry name" value="BLL6183 PROTEIN"/>
    <property type="match status" value="1"/>
</dbReference>
<dbReference type="GO" id="GO:0044718">
    <property type="term" value="P:siderophore transmembrane transport"/>
    <property type="evidence" value="ECO:0007669"/>
    <property type="project" value="TreeGrafter"/>
</dbReference>
<evidence type="ECO:0000256" key="7">
    <source>
        <dbReference type="ARBA" id="ARBA00023136"/>
    </source>
</evidence>
<dbReference type="Proteomes" id="UP000232587">
    <property type="component" value="Unassembled WGS sequence"/>
</dbReference>
<evidence type="ECO:0000256" key="8">
    <source>
        <dbReference type="ARBA" id="ARBA00023237"/>
    </source>
</evidence>
<dbReference type="Gene3D" id="2.170.130.10">
    <property type="entry name" value="TonB-dependent receptor, plug domain"/>
    <property type="match status" value="1"/>
</dbReference>
<dbReference type="InterPro" id="IPR039426">
    <property type="entry name" value="TonB-dep_rcpt-like"/>
</dbReference>
<dbReference type="PROSITE" id="PS01156">
    <property type="entry name" value="TONB_DEPENDENT_REC_2"/>
    <property type="match status" value="1"/>
</dbReference>
<keyword evidence="3 9" id="KW-1134">Transmembrane beta strand</keyword>
<evidence type="ECO:0000256" key="1">
    <source>
        <dbReference type="ARBA" id="ARBA00004571"/>
    </source>
</evidence>
<evidence type="ECO:0000256" key="9">
    <source>
        <dbReference type="PROSITE-ProRule" id="PRU01360"/>
    </source>
</evidence>
<protein>
    <submittedName>
        <fullName evidence="15">Outer membrane receptor protein involved in Fe transport</fullName>
    </submittedName>
</protein>
<dbReference type="InterPro" id="IPR000531">
    <property type="entry name" value="Beta-barrel_TonB"/>
</dbReference>
<dbReference type="Pfam" id="PF00593">
    <property type="entry name" value="TonB_dep_Rec_b-barrel"/>
    <property type="match status" value="1"/>
</dbReference>
<feature type="chain" id="PRO_5014922785" evidence="12">
    <location>
        <begin position="22"/>
        <end position="758"/>
    </location>
</feature>
<dbReference type="InterPro" id="IPR037066">
    <property type="entry name" value="Plug_dom_sf"/>
</dbReference>
<feature type="domain" description="TonB-dependent receptor-like beta-barrel" evidence="13">
    <location>
        <begin position="421"/>
        <end position="711"/>
    </location>
</feature>
<feature type="signal peptide" evidence="12">
    <location>
        <begin position="1"/>
        <end position="21"/>
    </location>
</feature>
<keyword evidence="4 9" id="KW-0812">Transmembrane</keyword>
<dbReference type="SUPFAM" id="SSF56935">
    <property type="entry name" value="Porins"/>
    <property type="match status" value="1"/>
</dbReference>
<evidence type="ECO:0000256" key="3">
    <source>
        <dbReference type="ARBA" id="ARBA00022452"/>
    </source>
</evidence>
<comment type="subcellular location">
    <subcellularLocation>
        <location evidence="1 9">Cell outer membrane</location>
        <topology evidence="1 9">Multi-pass membrane protein</topology>
    </subcellularLocation>
</comment>
<evidence type="ECO:0000256" key="4">
    <source>
        <dbReference type="ARBA" id="ARBA00022692"/>
    </source>
</evidence>
<organism evidence="15 16">
    <name type="scientific">Novosphingobium kunmingense</name>
    <dbReference type="NCBI Taxonomy" id="1211806"/>
    <lineage>
        <taxon>Bacteria</taxon>
        <taxon>Pseudomonadati</taxon>
        <taxon>Pseudomonadota</taxon>
        <taxon>Alphaproteobacteria</taxon>
        <taxon>Sphingomonadales</taxon>
        <taxon>Sphingomonadaceae</taxon>
        <taxon>Novosphingobium</taxon>
    </lineage>
</organism>
<dbReference type="PANTHER" id="PTHR30069">
    <property type="entry name" value="TONB-DEPENDENT OUTER MEMBRANE RECEPTOR"/>
    <property type="match status" value="1"/>
</dbReference>
<dbReference type="InterPro" id="IPR012910">
    <property type="entry name" value="Plug_dom"/>
</dbReference>
<name>A0A2N0H6B8_9SPHN</name>
<dbReference type="OrthoDB" id="8428213at2"/>
<accession>A0A2N0H6B8</accession>
<keyword evidence="2 9" id="KW-0813">Transport</keyword>
<keyword evidence="6 11" id="KW-0798">TonB box</keyword>
<dbReference type="AlphaFoldDB" id="A0A2N0H6B8"/>
<dbReference type="InterPro" id="IPR010917">
    <property type="entry name" value="TonB_rcpt_CS"/>
</dbReference>
<dbReference type="Pfam" id="PF07715">
    <property type="entry name" value="Plug"/>
    <property type="match status" value="1"/>
</dbReference>
<dbReference type="GO" id="GO:0009279">
    <property type="term" value="C:cell outer membrane"/>
    <property type="evidence" value="ECO:0007669"/>
    <property type="project" value="UniProtKB-SubCell"/>
</dbReference>